<keyword evidence="3" id="KW-1185">Reference proteome</keyword>
<feature type="region of interest" description="Disordered" evidence="1">
    <location>
        <begin position="188"/>
        <end position="229"/>
    </location>
</feature>
<evidence type="ECO:0000256" key="1">
    <source>
        <dbReference type="SAM" id="MobiDB-lite"/>
    </source>
</evidence>
<dbReference type="Proteomes" id="UP001524642">
    <property type="component" value="Unassembled WGS sequence"/>
</dbReference>
<feature type="region of interest" description="Disordered" evidence="1">
    <location>
        <begin position="1"/>
        <end position="39"/>
    </location>
</feature>
<name>A0ABT1X4F0_9PROT</name>
<dbReference type="RefSeq" id="WP_257716270.1">
    <property type="nucleotide sequence ID" value="NZ_JANJOU010000008.1"/>
</dbReference>
<reference evidence="2 3" key="1">
    <citation type="submission" date="2022-06" db="EMBL/GenBank/DDBJ databases">
        <title>Roseomonas CN29.</title>
        <authorList>
            <person name="Cheng Y."/>
            <person name="He X."/>
        </authorList>
    </citation>
    <scope>NUCLEOTIDE SEQUENCE [LARGE SCALE GENOMIC DNA]</scope>
    <source>
        <strain evidence="2 3">CN29</strain>
    </source>
</reference>
<gene>
    <name evidence="2" type="ORF">NRP21_11120</name>
</gene>
<proteinExistence type="predicted"/>
<feature type="compositionally biased region" description="Basic and acidic residues" evidence="1">
    <location>
        <begin position="196"/>
        <end position="217"/>
    </location>
</feature>
<evidence type="ECO:0000313" key="3">
    <source>
        <dbReference type="Proteomes" id="UP001524642"/>
    </source>
</evidence>
<accession>A0ABT1X4F0</accession>
<protein>
    <submittedName>
        <fullName evidence="2">Uncharacterized protein</fullName>
    </submittedName>
</protein>
<evidence type="ECO:0000313" key="2">
    <source>
        <dbReference type="EMBL" id="MCR0982599.1"/>
    </source>
</evidence>
<organism evidence="2 3">
    <name type="scientific">Roseomonas populi</name>
    <dbReference type="NCBI Taxonomy" id="3121582"/>
    <lineage>
        <taxon>Bacteria</taxon>
        <taxon>Pseudomonadati</taxon>
        <taxon>Pseudomonadota</taxon>
        <taxon>Alphaproteobacteria</taxon>
        <taxon>Acetobacterales</taxon>
        <taxon>Roseomonadaceae</taxon>
        <taxon>Roseomonas</taxon>
    </lineage>
</organism>
<comment type="caution">
    <text evidence="2">The sequence shown here is derived from an EMBL/GenBank/DDBJ whole genome shotgun (WGS) entry which is preliminary data.</text>
</comment>
<dbReference type="EMBL" id="JANJOU010000008">
    <property type="protein sequence ID" value="MCR0982599.1"/>
    <property type="molecule type" value="Genomic_DNA"/>
</dbReference>
<sequence length="229" mass="25164">MGSHADRNDEGRHSGHGHDDWAGLIQPASGHGDKGFPGDHHDDYPGFDLDMLQVLPWEDALLWSWSYSAEDIFAHGVLKTADTADAQGFYLITDIAGERNGERIIGLQPTGTAVPGNEPFAVDNLIRAGDQQLTGNGFGYALEDGTFANPFFADFLSPETYREFFSAPPFTSGIGPEDSEVSIDFAAHQRPHRPARPHDEPWNHRHHGGSDDWEGHGHSGMHQADPWFA</sequence>
<feature type="compositionally biased region" description="Basic and acidic residues" evidence="1">
    <location>
        <begin position="1"/>
        <end position="21"/>
    </location>
</feature>